<gene>
    <name evidence="1" type="primary">PSOVI280g04030</name>
</gene>
<evidence type="ECO:0000313" key="1">
    <source>
        <dbReference type="EMBL" id="SZF06483.1"/>
    </source>
</evidence>
<sequence length="84" mass="9860">MKNIPMMPLLRLSQFYHNCHFGPVRDVNKPADRNDDKPVTDRRMIDLIVDGVGTFTGYGKNKRQCKVSATKKFFEWEKQQEQQS</sequence>
<name>A0A3B0QYD0_PSOOV</name>
<reference evidence="1" key="1">
    <citation type="submission" date="2018-09" db="EMBL/GenBank/DDBJ databases">
        <authorList>
            <person name="Parvin R."/>
            <person name="Begum J.A."/>
            <person name="Chowdhury E.H."/>
            <person name="Islam M.R."/>
            <person name="Harder T."/>
        </authorList>
    </citation>
    <scope>NUCLEOTIDE SEQUENCE</scope>
</reference>
<dbReference type="AlphaFoldDB" id="A0A3B0QYD0"/>
<accession>A0A3B0QYD0</accession>
<organism evidence="1">
    <name type="scientific">Psoroptes ovis</name>
    <name type="common">Sheep scab mite</name>
    <dbReference type="NCBI Taxonomy" id="83912"/>
    <lineage>
        <taxon>Eukaryota</taxon>
        <taxon>Metazoa</taxon>
        <taxon>Ecdysozoa</taxon>
        <taxon>Arthropoda</taxon>
        <taxon>Chelicerata</taxon>
        <taxon>Arachnida</taxon>
        <taxon>Acari</taxon>
        <taxon>Acariformes</taxon>
        <taxon>Sarcoptiformes</taxon>
        <taxon>Astigmata</taxon>
        <taxon>Psoroptidia</taxon>
        <taxon>Sarcoptoidea</taxon>
        <taxon>Psoroptidae</taxon>
        <taxon>Psoroptes</taxon>
    </lineage>
</organism>
<proteinExistence type="evidence at transcript level"/>
<protein>
    <submittedName>
        <fullName evidence="1">Dicer1-like protein</fullName>
    </submittedName>
</protein>
<dbReference type="EMBL" id="LS999165">
    <property type="protein sequence ID" value="SZF06483.1"/>
    <property type="molecule type" value="mRNA"/>
</dbReference>